<dbReference type="Pfam" id="PF07985">
    <property type="entry name" value="SRR1"/>
    <property type="match status" value="1"/>
</dbReference>
<comment type="caution">
    <text evidence="2">The sequence shown here is derived from an EMBL/GenBank/DDBJ whole genome shotgun (WGS) entry which is preliminary data.</text>
</comment>
<name>A0A2G7FMX5_9EURO</name>
<evidence type="ECO:0000259" key="1">
    <source>
        <dbReference type="Pfam" id="PF07985"/>
    </source>
</evidence>
<keyword evidence="3" id="KW-1185">Reference proteome</keyword>
<evidence type="ECO:0000313" key="3">
    <source>
        <dbReference type="Proteomes" id="UP000231358"/>
    </source>
</evidence>
<evidence type="ECO:0000313" key="2">
    <source>
        <dbReference type="EMBL" id="PIG81944.1"/>
    </source>
</evidence>
<dbReference type="AlphaFoldDB" id="A0A2G7FMX5"/>
<dbReference type="PANTHER" id="PTHR42080:SF3">
    <property type="entry name" value="SRR1-LIKE DOMAIN-CONTAINING PROTEIN"/>
    <property type="match status" value="1"/>
</dbReference>
<proteinExistence type="predicted"/>
<reference evidence="2 3" key="1">
    <citation type="submission" date="2017-05" db="EMBL/GenBank/DDBJ databases">
        <title>Genome sequence for an aflatoxigenic pathogen of Argentinian peanut, Aspergillus arachidicola.</title>
        <authorList>
            <person name="Moore G."/>
            <person name="Beltz S.B."/>
            <person name="Mack B.M."/>
        </authorList>
    </citation>
    <scope>NUCLEOTIDE SEQUENCE [LARGE SCALE GENOMIC DNA]</scope>
    <source>
        <strain evidence="2 3">CBS 117610</strain>
    </source>
</reference>
<dbReference type="Proteomes" id="UP000231358">
    <property type="component" value="Unassembled WGS sequence"/>
</dbReference>
<dbReference type="InterPro" id="IPR012942">
    <property type="entry name" value="SRR1-like"/>
</dbReference>
<organism evidence="2 3">
    <name type="scientific">Aspergillus arachidicola</name>
    <dbReference type="NCBI Taxonomy" id="656916"/>
    <lineage>
        <taxon>Eukaryota</taxon>
        <taxon>Fungi</taxon>
        <taxon>Dikarya</taxon>
        <taxon>Ascomycota</taxon>
        <taxon>Pezizomycotina</taxon>
        <taxon>Eurotiomycetes</taxon>
        <taxon>Eurotiomycetidae</taxon>
        <taxon>Eurotiales</taxon>
        <taxon>Aspergillaceae</taxon>
        <taxon>Aspergillus</taxon>
        <taxon>Aspergillus subgen. Circumdati</taxon>
    </lineage>
</organism>
<accession>A0A2G7FMX5</accession>
<feature type="domain" description="SRR1-like" evidence="1">
    <location>
        <begin position="174"/>
        <end position="331"/>
    </location>
</feature>
<dbReference type="EMBL" id="NEXV01000532">
    <property type="protein sequence ID" value="PIG81944.1"/>
    <property type="molecule type" value="Genomic_DNA"/>
</dbReference>
<sequence length="352" mass="40260">MSGMQESDCEDIHCPPGRDYNTFIQETAGIRQLYEAGVPFFTKEQLQDISSQLKQAETSDKPEILIKGLEGTEETFEVKTGVTRAGSEPGTEWVLKAPAIEYRTFGFLTSYRAYQMDGYSDLSLRVLHYMELRDEVTKELLPEFRYAVDSVDIIKNSFTSCTQTWEASESYAQLQEIVESRKNFPPITKIVALALGSMQPRSLDNWDHRSEFQHALALTLRAIVGKRQGETSGNVQCYVQDPAYTEVDKSILKTYDITILEDPDAFVEIDGSTIVLTFAPDVPVRQIVADIARPAMMIWNTCEEERWMHNGREQFMTDPFSARLREMMKSYDRIDLLSDEKFGEVAIFIQRE</sequence>
<protein>
    <recommendedName>
        <fullName evidence="1">SRR1-like domain-containing protein</fullName>
    </recommendedName>
</protein>
<dbReference type="PANTHER" id="PTHR42080">
    <property type="entry name" value="SRR1 DOMAIN-CONTAINING PROTEIN"/>
    <property type="match status" value="1"/>
</dbReference>
<gene>
    <name evidence="2" type="ORF">AARAC_002262</name>
</gene>